<keyword evidence="1" id="KW-1003">Cell membrane</keyword>
<dbReference type="InterPro" id="IPR027398">
    <property type="entry name" value="SecD-TM"/>
</dbReference>
<keyword evidence="3" id="KW-1133">Transmembrane helix</keyword>
<dbReference type="RefSeq" id="WP_212713162.1">
    <property type="nucleotide sequence ID" value="NZ_BAAAFX010000002.1"/>
</dbReference>
<organism evidence="6 7">
    <name type="scientific">Tatumella terrea</name>
    <dbReference type="NCBI Taxonomy" id="419007"/>
    <lineage>
        <taxon>Bacteria</taxon>
        <taxon>Pseudomonadati</taxon>
        <taxon>Pseudomonadota</taxon>
        <taxon>Gammaproteobacteria</taxon>
        <taxon>Enterobacterales</taxon>
        <taxon>Erwiniaceae</taxon>
        <taxon>Tatumella</taxon>
    </lineage>
</organism>
<evidence type="ECO:0000256" key="4">
    <source>
        <dbReference type="ARBA" id="ARBA00023136"/>
    </source>
</evidence>
<evidence type="ECO:0000259" key="5">
    <source>
        <dbReference type="Pfam" id="PF13721"/>
    </source>
</evidence>
<dbReference type="NCBIfam" id="NF007915">
    <property type="entry name" value="PRK10629.1"/>
    <property type="match status" value="1"/>
</dbReference>
<gene>
    <name evidence="6" type="primary">mzrA</name>
    <name evidence="6" type="ORF">ACFP9W_13265</name>
</gene>
<proteinExistence type="predicted"/>
<dbReference type="Gene3D" id="3.30.70.260">
    <property type="match status" value="1"/>
</dbReference>
<evidence type="ECO:0000256" key="2">
    <source>
        <dbReference type="ARBA" id="ARBA00022692"/>
    </source>
</evidence>
<evidence type="ECO:0000313" key="6">
    <source>
        <dbReference type="EMBL" id="MFC6379021.1"/>
    </source>
</evidence>
<keyword evidence="2" id="KW-0812">Transmembrane</keyword>
<keyword evidence="4" id="KW-0472">Membrane</keyword>
<protein>
    <submittedName>
        <fullName evidence="6">EnvZ/OmpR regulon moderator MzrA</fullName>
    </submittedName>
</protein>
<evidence type="ECO:0000256" key="1">
    <source>
        <dbReference type="ARBA" id="ARBA00022475"/>
    </source>
</evidence>
<comment type="caution">
    <text evidence="6">The sequence shown here is derived from an EMBL/GenBank/DDBJ whole genome shotgun (WGS) entry which is preliminary data.</text>
</comment>
<reference evidence="7" key="1">
    <citation type="journal article" date="2019" name="Int. J. Syst. Evol. Microbiol.">
        <title>The Global Catalogue of Microorganisms (GCM) 10K type strain sequencing project: providing services to taxonomists for standard genome sequencing and annotation.</title>
        <authorList>
            <consortium name="The Broad Institute Genomics Platform"/>
            <consortium name="The Broad Institute Genome Sequencing Center for Infectious Disease"/>
            <person name="Wu L."/>
            <person name="Ma J."/>
        </authorList>
    </citation>
    <scope>NUCLEOTIDE SEQUENCE [LARGE SCALE GENOMIC DNA]</scope>
    <source>
        <strain evidence="7">CGMCC 1.18518</strain>
    </source>
</reference>
<dbReference type="EMBL" id="JBHSUB010000015">
    <property type="protein sequence ID" value="MFC6379021.1"/>
    <property type="molecule type" value="Genomic_DNA"/>
</dbReference>
<accession>A0ABW1W2N0</accession>
<name>A0ABW1W2N0_9GAMM</name>
<feature type="domain" description="SecD export protein N-terminal TM" evidence="5">
    <location>
        <begin position="9"/>
        <end position="106"/>
    </location>
</feature>
<evidence type="ECO:0000313" key="7">
    <source>
        <dbReference type="Proteomes" id="UP001596230"/>
    </source>
</evidence>
<keyword evidence="7" id="KW-1185">Reference proteome</keyword>
<sequence>MSRQTLFSRYRLLPFIVIVALIILATIRLMPGMVVSDPVVRIMVTHKGMSLPDGFFLYQQLTARGITIKSITPGPDSLVIHLENEEQQLAARRILSHILSAGYITA</sequence>
<evidence type="ECO:0000256" key="3">
    <source>
        <dbReference type="ARBA" id="ARBA00022989"/>
    </source>
</evidence>
<dbReference type="Pfam" id="PF13721">
    <property type="entry name" value="SecD-TM1"/>
    <property type="match status" value="1"/>
</dbReference>
<dbReference type="Proteomes" id="UP001596230">
    <property type="component" value="Unassembled WGS sequence"/>
</dbReference>